<feature type="transmembrane region" description="Helical" evidence="1">
    <location>
        <begin position="16"/>
        <end position="35"/>
    </location>
</feature>
<gene>
    <name evidence="2" type="ORF">CECT5772_01553</name>
</gene>
<keyword evidence="1" id="KW-1133">Transmembrane helix</keyword>
<organism evidence="2 3">
    <name type="scientific">Streptococcus equi subsp. ruminatorum CECT 5772</name>
    <dbReference type="NCBI Taxonomy" id="1051981"/>
    <lineage>
        <taxon>Bacteria</taxon>
        <taxon>Bacillati</taxon>
        <taxon>Bacillota</taxon>
        <taxon>Bacilli</taxon>
        <taxon>Lactobacillales</taxon>
        <taxon>Streptococcaceae</taxon>
        <taxon>Streptococcus</taxon>
    </lineage>
</organism>
<evidence type="ECO:0000313" key="2">
    <source>
        <dbReference type="EMBL" id="KED05155.1"/>
    </source>
</evidence>
<keyword evidence="1" id="KW-0812">Transmembrane</keyword>
<evidence type="ECO:0000313" key="3">
    <source>
        <dbReference type="Proteomes" id="UP000028704"/>
    </source>
</evidence>
<proteinExistence type="predicted"/>
<dbReference type="Proteomes" id="UP000028704">
    <property type="component" value="Unassembled WGS sequence"/>
</dbReference>
<reference evidence="2 3" key="1">
    <citation type="journal article" date="2014" name="Int. J. Syst. Evol. Microbiol.">
        <title>Phylogenomics and the dynamic genome evolution of the genus Streptococcus.</title>
        <authorList>
            <consortium name="The Broad Institute Genome Sequencing Platform"/>
            <person name="Richards V.P."/>
            <person name="Palmer S.R."/>
            <person name="Pavinski Bitar P.D."/>
            <person name="Qin X."/>
            <person name="Weinstock G.M."/>
            <person name="Highlander S.K."/>
            <person name="Town C.D."/>
            <person name="Burne R.A."/>
            <person name="Stanhope M.J."/>
        </authorList>
    </citation>
    <scope>NUCLEOTIDE SEQUENCE [LARGE SCALE GENOMIC DNA]</scope>
    <source>
        <strain evidence="2 3">CECT 5772</strain>
    </source>
</reference>
<accession>A0A922T4K6</accession>
<dbReference type="EMBL" id="AWEX01000009">
    <property type="protein sequence ID" value="KED05155.1"/>
    <property type="molecule type" value="Genomic_DNA"/>
</dbReference>
<protein>
    <submittedName>
        <fullName evidence="2">Uncharacterized protein</fullName>
    </submittedName>
</protein>
<dbReference type="AlphaFoldDB" id="A0A922T4K6"/>
<keyword evidence="1" id="KW-0472">Membrane</keyword>
<comment type="caution">
    <text evidence="2">The sequence shown here is derived from an EMBL/GenBank/DDBJ whole genome shotgun (WGS) entry which is preliminary data.</text>
</comment>
<sequence>MELDPIGYLRKKLTTAMFFGAMTVLIRAASSCWYIRGDMIVTIRHHFVVKFLHRFLMLVMAELLTLKRREFS</sequence>
<name>A0A922T4K6_9STRE</name>
<evidence type="ECO:0000256" key="1">
    <source>
        <dbReference type="SAM" id="Phobius"/>
    </source>
</evidence>